<gene>
    <name evidence="7" type="ORF">BD410DRAFT_748481</name>
</gene>
<evidence type="ECO:0000256" key="3">
    <source>
        <dbReference type="ARBA" id="ARBA00022692"/>
    </source>
</evidence>
<evidence type="ECO:0000256" key="2">
    <source>
        <dbReference type="ARBA" id="ARBA00009825"/>
    </source>
</evidence>
<comment type="similarity">
    <text evidence="2 6">Belongs to the OST5 family.</text>
</comment>
<dbReference type="GO" id="GO:0008250">
    <property type="term" value="C:oligosaccharyltransferase complex"/>
    <property type="evidence" value="ECO:0007669"/>
    <property type="project" value="UniProtKB-UniRule"/>
</dbReference>
<evidence type="ECO:0000256" key="1">
    <source>
        <dbReference type="ARBA" id="ARBA00004141"/>
    </source>
</evidence>
<evidence type="ECO:0000313" key="7">
    <source>
        <dbReference type="EMBL" id="TDL22282.1"/>
    </source>
</evidence>
<accession>A0A4Y7Q535</accession>
<reference evidence="7 8" key="1">
    <citation type="submission" date="2018-06" db="EMBL/GenBank/DDBJ databases">
        <title>A transcriptomic atlas of mushroom development highlights an independent origin of complex multicellularity.</title>
        <authorList>
            <consortium name="DOE Joint Genome Institute"/>
            <person name="Krizsan K."/>
            <person name="Almasi E."/>
            <person name="Merenyi Z."/>
            <person name="Sahu N."/>
            <person name="Viragh M."/>
            <person name="Koszo T."/>
            <person name="Mondo S."/>
            <person name="Kiss B."/>
            <person name="Balint B."/>
            <person name="Kues U."/>
            <person name="Barry K."/>
            <person name="Hegedus J.C."/>
            <person name="Henrissat B."/>
            <person name="Johnson J."/>
            <person name="Lipzen A."/>
            <person name="Ohm R."/>
            <person name="Nagy I."/>
            <person name="Pangilinan J."/>
            <person name="Yan J."/>
            <person name="Xiong Y."/>
            <person name="Grigoriev I.V."/>
            <person name="Hibbett D.S."/>
            <person name="Nagy L.G."/>
        </authorList>
    </citation>
    <scope>NUCLEOTIDE SEQUENCE [LARGE SCALE GENOMIC DNA]</scope>
    <source>
        <strain evidence="7 8">SZMC22713</strain>
    </source>
</reference>
<feature type="transmembrane region" description="Helical" evidence="6">
    <location>
        <begin position="25"/>
        <end position="45"/>
    </location>
</feature>
<dbReference type="VEuPathDB" id="FungiDB:BD410DRAFT_748481"/>
<dbReference type="InterPro" id="IPR007915">
    <property type="entry name" value="TMEM258/Ost5"/>
</dbReference>
<keyword evidence="4 6" id="KW-1133">Transmembrane helix</keyword>
<dbReference type="AlphaFoldDB" id="A0A4Y7Q535"/>
<dbReference type="STRING" id="50990.A0A4Y7Q535"/>
<comment type="subcellular location">
    <subcellularLocation>
        <location evidence="1 6">Membrane</location>
        <topology evidence="1 6">Multi-pass membrane protein</topology>
    </subcellularLocation>
</comment>
<keyword evidence="5 6" id="KW-0472">Membrane</keyword>
<keyword evidence="8" id="KW-1185">Reference proteome</keyword>
<name>A0A4Y7Q535_9AGAM</name>
<comment type="subunit">
    <text evidence="6">Component of the oligosaccharyltransferase (OST) complex.</text>
</comment>
<dbReference type="OrthoDB" id="2503643at2759"/>
<keyword evidence="3 6" id="KW-0812">Transmembrane</keyword>
<dbReference type="EMBL" id="ML170175">
    <property type="protein sequence ID" value="TDL22282.1"/>
    <property type="molecule type" value="Genomic_DNA"/>
</dbReference>
<dbReference type="Proteomes" id="UP000294933">
    <property type="component" value="Unassembled WGS sequence"/>
</dbReference>
<feature type="transmembrane region" description="Helical" evidence="6">
    <location>
        <begin position="57"/>
        <end position="81"/>
    </location>
</feature>
<dbReference type="Pfam" id="PF05251">
    <property type="entry name" value="Ost5"/>
    <property type="match status" value="1"/>
</dbReference>
<sequence length="82" mass="8900">MGSYDAVQALHKTLPAFSPYIPANFLPYLAFILLTVTFILTFYFSTLPKDTLPLREMAVASTASILAGFGVVSLFCSVGVYV</sequence>
<protein>
    <recommendedName>
        <fullName evidence="6">Dolichyl-diphosphooligosaccharide-protein glycosyltransferase subunit OST5</fullName>
    </recommendedName>
</protein>
<proteinExistence type="inferred from homology"/>
<organism evidence="7 8">
    <name type="scientific">Rickenella mellea</name>
    <dbReference type="NCBI Taxonomy" id="50990"/>
    <lineage>
        <taxon>Eukaryota</taxon>
        <taxon>Fungi</taxon>
        <taxon>Dikarya</taxon>
        <taxon>Basidiomycota</taxon>
        <taxon>Agaricomycotina</taxon>
        <taxon>Agaricomycetes</taxon>
        <taxon>Hymenochaetales</taxon>
        <taxon>Rickenellaceae</taxon>
        <taxon>Rickenella</taxon>
    </lineage>
</organism>
<dbReference type="GO" id="GO:0006487">
    <property type="term" value="P:protein N-linked glycosylation"/>
    <property type="evidence" value="ECO:0007669"/>
    <property type="project" value="UniProtKB-UniRule"/>
</dbReference>
<comment type="function">
    <text evidence="6">Subunit of the oligosaccharyl transferase (OST) complex that catalyzes the initial transfer of a defined glycan (Glc(3)Man(9)GlcNAc(2) in eukaryotes) from the lipid carrier dolichol-pyrophosphate to an asparagine residue within an Asn-X-Ser/Thr consensus motif in nascent polypeptide chains, the first step in protein N-glycosylation. N-glycosylation occurs cotranslationally and the complex associates with the Sec61 complex at the channel-forming translocon complex that mediates protein translocation across the endoplasmic reticulum (ER). All subunits are required for a maximal enzyme activity.</text>
</comment>
<evidence type="ECO:0000256" key="6">
    <source>
        <dbReference type="RuleBase" id="RU367008"/>
    </source>
</evidence>
<evidence type="ECO:0000313" key="8">
    <source>
        <dbReference type="Proteomes" id="UP000294933"/>
    </source>
</evidence>
<evidence type="ECO:0000256" key="4">
    <source>
        <dbReference type="ARBA" id="ARBA00022989"/>
    </source>
</evidence>
<evidence type="ECO:0000256" key="5">
    <source>
        <dbReference type="ARBA" id="ARBA00023136"/>
    </source>
</evidence>